<dbReference type="EMBL" id="BOQN01000003">
    <property type="protein sequence ID" value="GIM88456.1"/>
    <property type="molecule type" value="Genomic_DNA"/>
</dbReference>
<comment type="caution">
    <text evidence="3">The sequence shown here is derived from an EMBL/GenBank/DDBJ whole genome shotgun (WGS) entry which is preliminary data.</text>
</comment>
<keyword evidence="2" id="KW-0812">Transmembrane</keyword>
<gene>
    <name evidence="3" type="ORF">Ato02nite_002490</name>
</gene>
<keyword evidence="2" id="KW-1133">Transmembrane helix</keyword>
<organism evidence="3 4">
    <name type="scientific">Paractinoplanes toevensis</name>
    <dbReference type="NCBI Taxonomy" id="571911"/>
    <lineage>
        <taxon>Bacteria</taxon>
        <taxon>Bacillati</taxon>
        <taxon>Actinomycetota</taxon>
        <taxon>Actinomycetes</taxon>
        <taxon>Micromonosporales</taxon>
        <taxon>Micromonosporaceae</taxon>
        <taxon>Paractinoplanes</taxon>
    </lineage>
</organism>
<feature type="region of interest" description="Disordered" evidence="1">
    <location>
        <begin position="1"/>
        <end position="70"/>
    </location>
</feature>
<feature type="transmembrane region" description="Helical" evidence="2">
    <location>
        <begin position="79"/>
        <end position="100"/>
    </location>
</feature>
<evidence type="ECO:0000313" key="3">
    <source>
        <dbReference type="EMBL" id="GIM88456.1"/>
    </source>
</evidence>
<keyword evidence="4" id="KW-1185">Reference proteome</keyword>
<reference evidence="3 4" key="1">
    <citation type="submission" date="2021-03" db="EMBL/GenBank/DDBJ databases">
        <title>Whole genome shotgun sequence of Actinoplanes toevensis NBRC 105298.</title>
        <authorList>
            <person name="Komaki H."/>
            <person name="Tamura T."/>
        </authorList>
    </citation>
    <scope>NUCLEOTIDE SEQUENCE [LARGE SCALE GENOMIC DNA]</scope>
    <source>
        <strain evidence="3 4">NBRC 105298</strain>
    </source>
</reference>
<protein>
    <submittedName>
        <fullName evidence="3">Uncharacterized protein</fullName>
    </submittedName>
</protein>
<proteinExistence type="predicted"/>
<evidence type="ECO:0000256" key="2">
    <source>
        <dbReference type="SAM" id="Phobius"/>
    </source>
</evidence>
<keyword evidence="2" id="KW-0472">Membrane</keyword>
<sequence length="131" mass="13709">MGTVEFTPSPTQSELRGKGPDPAPVQWNPDLAHSHSIPCSHEVAPTAGGAGGMIIPQTESLPAEPSRGRPFRQLSTGDLALLMLAAIMVGFVAGCLTRSSDAPVEAAWLAGISATMLSGTFLLSIRDRMIR</sequence>
<feature type="compositionally biased region" description="Polar residues" evidence="1">
    <location>
        <begin position="1"/>
        <end position="14"/>
    </location>
</feature>
<accession>A0A919T5N2</accession>
<name>A0A919T5N2_9ACTN</name>
<dbReference type="AlphaFoldDB" id="A0A919T5N2"/>
<evidence type="ECO:0000256" key="1">
    <source>
        <dbReference type="SAM" id="MobiDB-lite"/>
    </source>
</evidence>
<evidence type="ECO:0000313" key="4">
    <source>
        <dbReference type="Proteomes" id="UP000677082"/>
    </source>
</evidence>
<feature type="transmembrane region" description="Helical" evidence="2">
    <location>
        <begin position="106"/>
        <end position="125"/>
    </location>
</feature>
<dbReference type="Proteomes" id="UP000677082">
    <property type="component" value="Unassembled WGS sequence"/>
</dbReference>